<gene>
    <name evidence="2" type="ORF">C1I64_01345</name>
</gene>
<dbReference type="Pfam" id="PF04286">
    <property type="entry name" value="DUF445"/>
    <property type="match status" value="1"/>
</dbReference>
<dbReference type="RefSeq" id="WP_123445133.1">
    <property type="nucleotide sequence ID" value="NZ_CP028137.1"/>
</dbReference>
<evidence type="ECO:0000256" key="1">
    <source>
        <dbReference type="SAM" id="Phobius"/>
    </source>
</evidence>
<dbReference type="InterPro" id="IPR007383">
    <property type="entry name" value="DUF445"/>
</dbReference>
<reference evidence="2 3" key="1">
    <citation type="submission" date="2018-03" db="EMBL/GenBank/DDBJ databases">
        <title>Bacteriophage NCPPB3778 and a type I-E CRISPR drive the evolution of the US Biological Select Agent, Rathayibacter toxicus.</title>
        <authorList>
            <person name="Davis E.W.II."/>
            <person name="Tabima J.F."/>
            <person name="Weisberg A.J."/>
            <person name="Dantas Lopes L."/>
            <person name="Wiseman M.S."/>
            <person name="Wiseman M.S."/>
            <person name="Pupko T."/>
            <person name="Belcher M.S."/>
            <person name="Sechler A.J."/>
            <person name="Tancos M.A."/>
            <person name="Schroeder B.K."/>
            <person name="Murray T.D."/>
            <person name="Luster D.G."/>
            <person name="Schneider W.L."/>
            <person name="Rogers E."/>
            <person name="Andreote F.D."/>
            <person name="Grunwald N.J."/>
            <person name="Putnam M.L."/>
            <person name="Chang J.H."/>
        </authorList>
    </citation>
    <scope>NUCLEOTIDE SEQUENCE [LARGE SCALE GENOMIC DNA]</scope>
    <source>
        <strain evidence="2 3">DSM 15932</strain>
    </source>
</reference>
<sequence length="433" mass="46763">MTTSSTSAVSTSAGGTSAGRDDEAKRAALVAMKRLATGLLVLMAIVFAVSFALQDRYPWLQWVRAASEGGMVGALADWFAVTALFRRPLGLPIPHTAIIPTKKDEIGASLAQFVEENFLRGAIVREKLDSFGIARRAGLWLAEPENAHRVGGESAAAVRSAIALLDDSDVQRVIEALARRHLLDPQWGPPLGSLVGSVVEAGHHRRLVDTLVEQAEAWLIANPESFTRMVSGRLPSWLPSAVSRAVDERLYREALVLVETIRDDQGHPFRIAVDGYLATLAKDLGSDPDLIARVEEIKNRAFDSPRVRELAGDAWESTKSSLLGAMDDPESPLRASIESIVVDLGRRLSTDQALASTVDTWIGTVAANLVDRYRGDIASIIGETIGRWDPQETSEKLELQVGKDLQFIRINGTVVGSLAGLVIFTVAHALLGS</sequence>
<dbReference type="EMBL" id="CP028137">
    <property type="protein sequence ID" value="AZZ50831.1"/>
    <property type="molecule type" value="Genomic_DNA"/>
</dbReference>
<dbReference type="AlphaFoldDB" id="A0A3Q9UWH0"/>
<name>A0A3Q9UWH0_9MICO</name>
<evidence type="ECO:0000313" key="3">
    <source>
        <dbReference type="Proteomes" id="UP000285317"/>
    </source>
</evidence>
<feature type="transmembrane region" description="Helical" evidence="1">
    <location>
        <begin position="410"/>
        <end position="431"/>
    </location>
</feature>
<proteinExistence type="predicted"/>
<keyword evidence="1" id="KW-0472">Membrane</keyword>
<dbReference type="PANTHER" id="PTHR38442:SF1">
    <property type="entry name" value="INNER MEMBRANE PROTEIN"/>
    <property type="match status" value="1"/>
</dbReference>
<accession>A0A3Q9UWH0</accession>
<dbReference type="KEGG" id="rfs:C1I64_01345"/>
<dbReference type="PANTHER" id="PTHR38442">
    <property type="entry name" value="INNER MEMBRANE PROTEIN-RELATED"/>
    <property type="match status" value="1"/>
</dbReference>
<dbReference type="GO" id="GO:0005886">
    <property type="term" value="C:plasma membrane"/>
    <property type="evidence" value="ECO:0007669"/>
    <property type="project" value="TreeGrafter"/>
</dbReference>
<evidence type="ECO:0000313" key="2">
    <source>
        <dbReference type="EMBL" id="AZZ50831.1"/>
    </source>
</evidence>
<protein>
    <submittedName>
        <fullName evidence="2">DUF445 domain-containing protein</fullName>
    </submittedName>
</protein>
<feature type="transmembrane region" description="Helical" evidence="1">
    <location>
        <begin position="35"/>
        <end position="53"/>
    </location>
</feature>
<organism evidence="2 3">
    <name type="scientific">Rathayibacter festucae DSM 15932</name>
    <dbReference type="NCBI Taxonomy" id="1328866"/>
    <lineage>
        <taxon>Bacteria</taxon>
        <taxon>Bacillati</taxon>
        <taxon>Actinomycetota</taxon>
        <taxon>Actinomycetes</taxon>
        <taxon>Micrococcales</taxon>
        <taxon>Microbacteriaceae</taxon>
        <taxon>Rathayibacter</taxon>
    </lineage>
</organism>
<dbReference type="Proteomes" id="UP000285317">
    <property type="component" value="Chromosome"/>
</dbReference>
<keyword evidence="1" id="KW-1133">Transmembrane helix</keyword>
<keyword evidence="1" id="KW-0812">Transmembrane</keyword>